<protein>
    <submittedName>
        <fullName evidence="1">Uncharacterized protein</fullName>
    </submittedName>
</protein>
<dbReference type="EMBL" id="PCHA01000037">
    <property type="protein sequence ID" value="PKU93176.1"/>
    <property type="molecule type" value="Genomic_DNA"/>
</dbReference>
<dbReference type="RefSeq" id="WP_101431094.1">
    <property type="nucleotide sequence ID" value="NZ_PCHA01000037.1"/>
</dbReference>
<gene>
    <name evidence="1" type="ORF">CQR45_1706</name>
</gene>
<comment type="caution">
    <text evidence="1">The sequence shown here is derived from an EMBL/GenBank/DDBJ whole genome shotgun (WGS) entry which is preliminary data.</text>
</comment>
<dbReference type="SUPFAM" id="SSF52540">
    <property type="entry name" value="P-loop containing nucleoside triphosphate hydrolases"/>
    <property type="match status" value="1"/>
</dbReference>
<evidence type="ECO:0000313" key="2">
    <source>
        <dbReference type="Proteomes" id="UP000233722"/>
    </source>
</evidence>
<evidence type="ECO:0000313" key="1">
    <source>
        <dbReference type="EMBL" id="PKU93176.1"/>
    </source>
</evidence>
<sequence>MKIRQWNMTKHPACFITGDSGDGKTWLCTQMAEEAMQAGATVILADPVKGWDIGEPRLRRLKQAGATIIGMDEYNRLVNTLDDVLAANILVEPAPPLILMVDDFASLLWVRQHPEGTPTDMLNRIERLIRRFEAILRDAQQSDIIKLVFSGQRIEKSMLPATWKEVWEAGAHLLSMQINGTYEVFSGEFDMFGNIIYPELVRNLIEQANRPDAATMRMVTAHIREELEAQRTMLADRRRMGIGDNAMQVGAITALERLNAWCAQQYDTTNPYMDSPATRKETTRP</sequence>
<dbReference type="AlphaFoldDB" id="A0A2N3QNA0"/>
<reference evidence="1 2" key="1">
    <citation type="submission" date="2017-10" db="EMBL/GenBank/DDBJ databases">
        <title>Bifidobacterium genomics.</title>
        <authorList>
            <person name="Lugli G.A."/>
            <person name="Milani C."/>
            <person name="Mancabelli L."/>
        </authorList>
    </citation>
    <scope>NUCLEOTIDE SEQUENCE [LARGE SCALE GENOMIC DNA]</scope>
    <source>
        <strain evidence="1 2">1747B</strain>
    </source>
</reference>
<proteinExistence type="predicted"/>
<name>A0A2N3QNA0_9BIFI</name>
<accession>A0A2N3QNA0</accession>
<dbReference type="Gene3D" id="3.40.50.300">
    <property type="entry name" value="P-loop containing nucleotide triphosphate hydrolases"/>
    <property type="match status" value="1"/>
</dbReference>
<organism evidence="1 2">
    <name type="scientific">Bifidobacterium pseudolongum subsp. globosum</name>
    <dbReference type="NCBI Taxonomy" id="1690"/>
    <lineage>
        <taxon>Bacteria</taxon>
        <taxon>Bacillati</taxon>
        <taxon>Actinomycetota</taxon>
        <taxon>Actinomycetes</taxon>
        <taxon>Bifidobacteriales</taxon>
        <taxon>Bifidobacteriaceae</taxon>
        <taxon>Bifidobacterium</taxon>
    </lineage>
</organism>
<dbReference type="Proteomes" id="UP000233722">
    <property type="component" value="Unassembled WGS sequence"/>
</dbReference>
<dbReference type="InterPro" id="IPR027417">
    <property type="entry name" value="P-loop_NTPase"/>
</dbReference>